<feature type="domain" description="UvrD-like helicase ATP-binding" evidence="5">
    <location>
        <begin position="11"/>
        <end position="69"/>
    </location>
</feature>
<dbReference type="RefSeq" id="WP_267675465.1">
    <property type="nucleotide sequence ID" value="NZ_CP113088.1"/>
</dbReference>
<dbReference type="GO" id="GO:0003677">
    <property type="term" value="F:DNA binding"/>
    <property type="evidence" value="ECO:0007669"/>
    <property type="project" value="InterPro"/>
</dbReference>
<reference evidence="6" key="1">
    <citation type="submission" date="2022-11" db="EMBL/GenBank/DDBJ databases">
        <title>Lacinutrix neustonica HL-RS19T sp. nov., isolated from the surface microlayer sample of brackish Lake Shihwa.</title>
        <authorList>
            <person name="Choi J.Y."/>
            <person name="Hwang C.Y."/>
        </authorList>
    </citation>
    <scope>NUCLEOTIDE SEQUENCE</scope>
    <source>
        <strain evidence="6">HL-RS19</strain>
    </source>
</reference>
<dbReference type="GO" id="GO:0016787">
    <property type="term" value="F:hydrolase activity"/>
    <property type="evidence" value="ECO:0007669"/>
    <property type="project" value="UniProtKB-KW"/>
</dbReference>
<dbReference type="KEGG" id="lnu:N7U66_11850"/>
<evidence type="ECO:0000256" key="2">
    <source>
        <dbReference type="ARBA" id="ARBA00022801"/>
    </source>
</evidence>
<dbReference type="PANTHER" id="PTHR11070:SF67">
    <property type="entry name" value="DNA 3'-5' HELICASE"/>
    <property type="match status" value="1"/>
</dbReference>
<evidence type="ECO:0000313" key="7">
    <source>
        <dbReference type="Proteomes" id="UP001164705"/>
    </source>
</evidence>
<dbReference type="Gene3D" id="3.40.50.300">
    <property type="entry name" value="P-loop containing nucleotide triphosphate hydrolases"/>
    <property type="match status" value="1"/>
</dbReference>
<evidence type="ECO:0000313" key="6">
    <source>
        <dbReference type="EMBL" id="WAC00917.1"/>
    </source>
</evidence>
<keyword evidence="1" id="KW-0547">Nucleotide-binding</keyword>
<proteinExistence type="predicted"/>
<keyword evidence="3" id="KW-0347">Helicase</keyword>
<gene>
    <name evidence="6" type="ORF">N7U66_11850</name>
</gene>
<evidence type="ECO:0000259" key="5">
    <source>
        <dbReference type="Pfam" id="PF00580"/>
    </source>
</evidence>
<dbReference type="GO" id="GO:0005829">
    <property type="term" value="C:cytosol"/>
    <property type="evidence" value="ECO:0007669"/>
    <property type="project" value="TreeGrafter"/>
</dbReference>
<dbReference type="AlphaFoldDB" id="A0A9E8SCP5"/>
<dbReference type="GO" id="GO:0000725">
    <property type="term" value="P:recombinational repair"/>
    <property type="evidence" value="ECO:0007669"/>
    <property type="project" value="TreeGrafter"/>
</dbReference>
<dbReference type="EMBL" id="CP113088">
    <property type="protein sequence ID" value="WAC00917.1"/>
    <property type="molecule type" value="Genomic_DNA"/>
</dbReference>
<name>A0A9E8SCP5_9FLAO</name>
<keyword evidence="2" id="KW-0378">Hydrolase</keyword>
<evidence type="ECO:0000256" key="3">
    <source>
        <dbReference type="ARBA" id="ARBA00022806"/>
    </source>
</evidence>
<accession>A0A9E8SCP5</accession>
<keyword evidence="4" id="KW-0067">ATP-binding</keyword>
<protein>
    <submittedName>
        <fullName evidence="6">UvrD-helicase domain-containing protein</fullName>
    </submittedName>
</protein>
<organism evidence="6 7">
    <name type="scientific">Lacinutrix neustonica</name>
    <dbReference type="NCBI Taxonomy" id="2980107"/>
    <lineage>
        <taxon>Bacteria</taxon>
        <taxon>Pseudomonadati</taxon>
        <taxon>Bacteroidota</taxon>
        <taxon>Flavobacteriia</taxon>
        <taxon>Flavobacteriales</taxon>
        <taxon>Flavobacteriaceae</taxon>
        <taxon>Lacinutrix</taxon>
    </lineage>
</organism>
<dbReference type="PANTHER" id="PTHR11070">
    <property type="entry name" value="UVRD / RECB / PCRA DNA HELICASE FAMILY MEMBER"/>
    <property type="match status" value="1"/>
</dbReference>
<dbReference type="Proteomes" id="UP001164705">
    <property type="component" value="Chromosome"/>
</dbReference>
<keyword evidence="7" id="KW-1185">Reference proteome</keyword>
<dbReference type="Pfam" id="PF00580">
    <property type="entry name" value="UvrD-helicase"/>
    <property type="match status" value="1"/>
</dbReference>
<dbReference type="InterPro" id="IPR014016">
    <property type="entry name" value="UvrD-like_ATP-bd"/>
</dbReference>
<evidence type="ECO:0000256" key="1">
    <source>
        <dbReference type="ARBA" id="ARBA00022741"/>
    </source>
</evidence>
<dbReference type="InterPro" id="IPR027417">
    <property type="entry name" value="P-loop_NTPase"/>
</dbReference>
<evidence type="ECO:0000256" key="4">
    <source>
        <dbReference type="ARBA" id="ARBA00022840"/>
    </source>
</evidence>
<dbReference type="GO" id="GO:0043138">
    <property type="term" value="F:3'-5' DNA helicase activity"/>
    <property type="evidence" value="ECO:0007669"/>
    <property type="project" value="TreeGrafter"/>
</dbReference>
<dbReference type="GO" id="GO:0005524">
    <property type="term" value="F:ATP binding"/>
    <property type="evidence" value="ECO:0007669"/>
    <property type="project" value="UniProtKB-KW"/>
</dbReference>
<sequence length="85" mass="9649">MTTPSPFQVYNASAGSGKTFTLVKEYLKVLFSASTQYQFKHILAITFTNKAVAEMKARILDMLKAFSEVEIRKNLTPCFLPWPKN</sequence>
<dbReference type="InterPro" id="IPR000212">
    <property type="entry name" value="DNA_helicase_UvrD/REP"/>
</dbReference>
<dbReference type="SUPFAM" id="SSF52540">
    <property type="entry name" value="P-loop containing nucleoside triphosphate hydrolases"/>
    <property type="match status" value="1"/>
</dbReference>